<gene>
    <name evidence="2" type="ORF">NTEN_LOCUS17564</name>
</gene>
<protein>
    <submittedName>
        <fullName evidence="2">Uncharacterized protein</fullName>
    </submittedName>
</protein>
<dbReference type="EMBL" id="CADCXU010025655">
    <property type="protein sequence ID" value="CAB0012871.1"/>
    <property type="molecule type" value="Genomic_DNA"/>
</dbReference>
<organism evidence="2 3">
    <name type="scientific">Nesidiocoris tenuis</name>
    <dbReference type="NCBI Taxonomy" id="355587"/>
    <lineage>
        <taxon>Eukaryota</taxon>
        <taxon>Metazoa</taxon>
        <taxon>Ecdysozoa</taxon>
        <taxon>Arthropoda</taxon>
        <taxon>Hexapoda</taxon>
        <taxon>Insecta</taxon>
        <taxon>Pterygota</taxon>
        <taxon>Neoptera</taxon>
        <taxon>Paraneoptera</taxon>
        <taxon>Hemiptera</taxon>
        <taxon>Heteroptera</taxon>
        <taxon>Panheteroptera</taxon>
        <taxon>Cimicomorpha</taxon>
        <taxon>Miridae</taxon>
        <taxon>Dicyphina</taxon>
        <taxon>Nesidiocoris</taxon>
    </lineage>
</organism>
<feature type="compositionally biased region" description="Polar residues" evidence="1">
    <location>
        <begin position="91"/>
        <end position="112"/>
    </location>
</feature>
<sequence length="248" mass="27589">MTPISITDPLSLPPETAERLETAETAIAISAAACHFCRKRWKCLFFFFCLAMSNFPTSKIRNIDSETGKQQSATKFSQARSALPNRRKHSSLAQDSDLTGSSPGKTAGTTGRSRFDLQAVPTEKPTIKMPKTSCKNLSNLVPILHANSSIRPKCPNRFIFAVKKETKHNKNCSTSDQLSFYKISNLLRVVRLDTLDTVAQTPVKGWLGLSTAKETSGNRRTLYLNEKRSSRSWEPRGAVEIVRTLILI</sequence>
<keyword evidence="3" id="KW-1185">Reference proteome</keyword>
<feature type="compositionally biased region" description="Polar residues" evidence="1">
    <location>
        <begin position="68"/>
        <end position="80"/>
    </location>
</feature>
<name>A0A6H5H6A0_9HEMI</name>
<evidence type="ECO:0000313" key="3">
    <source>
        <dbReference type="Proteomes" id="UP000479000"/>
    </source>
</evidence>
<evidence type="ECO:0000256" key="1">
    <source>
        <dbReference type="SAM" id="MobiDB-lite"/>
    </source>
</evidence>
<dbReference type="Proteomes" id="UP000479000">
    <property type="component" value="Unassembled WGS sequence"/>
</dbReference>
<proteinExistence type="predicted"/>
<reference evidence="2 3" key="1">
    <citation type="submission" date="2020-02" db="EMBL/GenBank/DDBJ databases">
        <authorList>
            <person name="Ferguson B K."/>
        </authorList>
    </citation>
    <scope>NUCLEOTIDE SEQUENCE [LARGE SCALE GENOMIC DNA]</scope>
</reference>
<evidence type="ECO:0000313" key="2">
    <source>
        <dbReference type="EMBL" id="CAB0012871.1"/>
    </source>
</evidence>
<dbReference type="AlphaFoldDB" id="A0A6H5H6A0"/>
<accession>A0A6H5H6A0</accession>
<feature type="region of interest" description="Disordered" evidence="1">
    <location>
        <begin position="66"/>
        <end position="120"/>
    </location>
</feature>